<proteinExistence type="predicted"/>
<name>A0A370PMH6_ASPPH</name>
<evidence type="ECO:0000313" key="3">
    <source>
        <dbReference type="Proteomes" id="UP000254937"/>
    </source>
</evidence>
<dbReference type="AlphaFoldDB" id="A0A370PMH6"/>
<keyword evidence="3" id="KW-1185">Reference proteome</keyword>
<sequence>MSVEFYRILYESPGHVGFSTFFRYFLSSTYLGGLKGSMRLYCVIARELPIPLYVFLPTQLLLLLLVQVNMMLALGSVDILFFSLFVSSMGLGSRAPGSNPPALALSLSLSLICQGNISSKCVGLRYRNDPPTSFSSSPSSSQRSLYGATARNGEPDQSCLCHCISFLPLFLLFPSSRIPGTSHLILEFRLVFVRVHDQCPEPLTFPSSTRL</sequence>
<keyword evidence="1" id="KW-1133">Transmembrane helix</keyword>
<evidence type="ECO:0000256" key="1">
    <source>
        <dbReference type="SAM" id="Phobius"/>
    </source>
</evidence>
<dbReference type="Proteomes" id="UP000254937">
    <property type="component" value="Unassembled WGS sequence"/>
</dbReference>
<protein>
    <submittedName>
        <fullName evidence="2">Uncharacterized protein</fullName>
    </submittedName>
</protein>
<dbReference type="EMBL" id="KZ851852">
    <property type="protein sequence ID" value="RDK43124.1"/>
    <property type="molecule type" value="Genomic_DNA"/>
</dbReference>
<feature type="transmembrane region" description="Helical" evidence="1">
    <location>
        <begin position="60"/>
        <end position="86"/>
    </location>
</feature>
<keyword evidence="1" id="KW-0812">Transmembrane</keyword>
<accession>A0A370PMH6</accession>
<keyword evidence="1" id="KW-0472">Membrane</keyword>
<organism evidence="2 3">
    <name type="scientific">Aspergillus phoenicis ATCC 13157</name>
    <dbReference type="NCBI Taxonomy" id="1353007"/>
    <lineage>
        <taxon>Eukaryota</taxon>
        <taxon>Fungi</taxon>
        <taxon>Dikarya</taxon>
        <taxon>Ascomycota</taxon>
        <taxon>Pezizomycotina</taxon>
        <taxon>Eurotiomycetes</taxon>
        <taxon>Eurotiomycetidae</taxon>
        <taxon>Eurotiales</taxon>
        <taxon>Aspergillaceae</taxon>
        <taxon>Aspergillus</taxon>
    </lineage>
</organism>
<evidence type="ECO:0000313" key="2">
    <source>
        <dbReference type="EMBL" id="RDK43124.1"/>
    </source>
</evidence>
<reference evidence="2 3" key="1">
    <citation type="submission" date="2018-07" db="EMBL/GenBank/DDBJ databases">
        <title>Section-level genome sequencing of Aspergillus section Nigri to investigate inter- and intra-species variation.</title>
        <authorList>
            <consortium name="DOE Joint Genome Institute"/>
            <person name="Vesth T.C."/>
            <person name="Nybo J.L."/>
            <person name="Theobald S."/>
            <person name="Frisvad J.C."/>
            <person name="Larsen T.O."/>
            <person name="Nielsen K.F."/>
            <person name="Hoof J.B."/>
            <person name="Brandl J."/>
            <person name="Salamov A."/>
            <person name="Riley R."/>
            <person name="Gladden J.M."/>
            <person name="Phatale P."/>
            <person name="Nielsen M.T."/>
            <person name="Lyhne E.K."/>
            <person name="Kogle M.E."/>
            <person name="Strasser K."/>
            <person name="McDonnell E."/>
            <person name="Barry K."/>
            <person name="Clum A."/>
            <person name="Chen C."/>
            <person name="Nolan M."/>
            <person name="Sandor L."/>
            <person name="Kuo A."/>
            <person name="Lipzen A."/>
            <person name="Hainaut M."/>
            <person name="Drula E."/>
            <person name="Tsang A."/>
            <person name="Magnuson J.K."/>
            <person name="Henrissat B."/>
            <person name="Wiebenga A."/>
            <person name="Simmons B.A."/>
            <person name="Makela M.R."/>
            <person name="De vries R.P."/>
            <person name="Grigoriev I.V."/>
            <person name="Mortensen U.H."/>
            <person name="Baker S.E."/>
            <person name="Andersen M.R."/>
        </authorList>
    </citation>
    <scope>NUCLEOTIDE SEQUENCE [LARGE SCALE GENOMIC DNA]</scope>
    <source>
        <strain evidence="2 3">ATCC 13157</strain>
    </source>
</reference>
<gene>
    <name evidence="2" type="ORF">M752DRAFT_168003</name>
</gene>